<dbReference type="SUPFAM" id="SSF51735">
    <property type="entry name" value="NAD(P)-binding Rossmann-fold domains"/>
    <property type="match status" value="1"/>
</dbReference>
<keyword evidence="6" id="KW-1185">Reference proteome</keyword>
<dbReference type="PANTHER" id="PTHR43580:SF2">
    <property type="entry name" value="CYTOKINE-LIKE NUCLEAR FACTOR N-PAC"/>
    <property type="match status" value="1"/>
</dbReference>
<dbReference type="SUPFAM" id="SSF51905">
    <property type="entry name" value="FAD/NAD(P)-binding domain"/>
    <property type="match status" value="1"/>
</dbReference>
<dbReference type="GO" id="GO:0050661">
    <property type="term" value="F:NADP binding"/>
    <property type="evidence" value="ECO:0007669"/>
    <property type="project" value="InterPro"/>
</dbReference>
<evidence type="ECO:0000259" key="4">
    <source>
        <dbReference type="Pfam" id="PF21761"/>
    </source>
</evidence>
<dbReference type="InterPro" id="IPR013328">
    <property type="entry name" value="6PGD_dom2"/>
</dbReference>
<dbReference type="Gene3D" id="1.10.1040.10">
    <property type="entry name" value="N-(1-d-carboxylethyl)-l-norvaline Dehydrogenase, domain 2"/>
    <property type="match status" value="1"/>
</dbReference>
<dbReference type="PIRSF" id="PIRSF000103">
    <property type="entry name" value="HIBADH"/>
    <property type="match status" value="1"/>
</dbReference>
<protein>
    <submittedName>
        <fullName evidence="5">NAD(P)-binding domain-containing protein</fullName>
    </submittedName>
</protein>
<evidence type="ECO:0000313" key="6">
    <source>
        <dbReference type="Proteomes" id="UP000598297"/>
    </source>
</evidence>
<feature type="domain" description="NADPH-dependent reductive aminase-like C-terminal" evidence="4">
    <location>
        <begin position="170"/>
        <end position="290"/>
    </location>
</feature>
<accession>A0A964XIF9</accession>
<organism evidence="5 6">
    <name type="scientific">Streptomyces boluensis</name>
    <dbReference type="NCBI Taxonomy" id="1775135"/>
    <lineage>
        <taxon>Bacteria</taxon>
        <taxon>Bacillati</taxon>
        <taxon>Actinomycetota</taxon>
        <taxon>Actinomycetes</taxon>
        <taxon>Kitasatosporales</taxon>
        <taxon>Streptomycetaceae</taxon>
        <taxon>Streptomyces</taxon>
    </lineage>
</organism>
<dbReference type="Gene3D" id="3.40.50.720">
    <property type="entry name" value="NAD(P)-binding Rossmann-like Domain"/>
    <property type="match status" value="1"/>
</dbReference>
<dbReference type="InterPro" id="IPR051265">
    <property type="entry name" value="HIBADH-related_NP60_sf"/>
</dbReference>
<dbReference type="InterPro" id="IPR015815">
    <property type="entry name" value="HIBADH-related"/>
</dbReference>
<dbReference type="EMBL" id="JAAAHS010000003">
    <property type="protein sequence ID" value="NBE50005.1"/>
    <property type="molecule type" value="Genomic_DNA"/>
</dbReference>
<dbReference type="InterPro" id="IPR048666">
    <property type="entry name" value="RedAm-like_C"/>
</dbReference>
<gene>
    <name evidence="5" type="ORF">GUY60_00880</name>
</gene>
<dbReference type="RefSeq" id="WP_161692888.1">
    <property type="nucleotide sequence ID" value="NZ_JAAAHS010000003.1"/>
</dbReference>
<sequence length="298" mass="30663">MSDNKAGSKSYDIAVIGCGLMGSALARAFASKGFSVAAWNRTPERAEALAGDGITALRSIDDAVRSSRLAVACTSTYDAMLASLDAVTDWWGVTLVNVGSGSPEGAAKAEHWVNARGANYLDGAVLCYPQQIGTPDGFILFSGSPSVWEANRPALMALGDASCHVSDRVGGANVLDAAIVASFYVSALSAYVEAATYARSQGVSAEALRMVSISALDTLRQTTEEAAAAIDSGNHDTDQATLEVYAEGARTALASIQAAGHRSRLLEAAVENLTAAEAAGLGSLGFYAQTKIVSTEGI</sequence>
<dbReference type="InterPro" id="IPR036188">
    <property type="entry name" value="FAD/NAD-bd_sf"/>
</dbReference>
<evidence type="ECO:0000256" key="2">
    <source>
        <dbReference type="ARBA" id="ARBA00023002"/>
    </source>
</evidence>
<dbReference type="Pfam" id="PF21761">
    <property type="entry name" value="RedAm-like_C"/>
    <property type="match status" value="1"/>
</dbReference>
<dbReference type="OrthoDB" id="4029976at2"/>
<dbReference type="AlphaFoldDB" id="A0A964XIF9"/>
<dbReference type="Pfam" id="PF03446">
    <property type="entry name" value="NAD_binding_2"/>
    <property type="match status" value="1"/>
</dbReference>
<proteinExistence type="inferred from homology"/>
<dbReference type="PANTHER" id="PTHR43580">
    <property type="entry name" value="OXIDOREDUCTASE GLYR1-RELATED"/>
    <property type="match status" value="1"/>
</dbReference>
<comment type="similarity">
    <text evidence="1">Belongs to the HIBADH-related family.</text>
</comment>
<name>A0A964XIF9_9ACTN</name>
<dbReference type="InterPro" id="IPR036291">
    <property type="entry name" value="NAD(P)-bd_dom_sf"/>
</dbReference>
<reference evidence="5" key="1">
    <citation type="submission" date="2020-01" db="EMBL/GenBank/DDBJ databases">
        <title>Whole-genome analyses of novel actinobacteria.</title>
        <authorList>
            <person name="Sahin N."/>
        </authorList>
    </citation>
    <scope>NUCLEOTIDE SEQUENCE</scope>
    <source>
        <strain evidence="5">YC537</strain>
    </source>
</reference>
<evidence type="ECO:0000259" key="3">
    <source>
        <dbReference type="Pfam" id="PF03446"/>
    </source>
</evidence>
<comment type="caution">
    <text evidence="5">The sequence shown here is derived from an EMBL/GenBank/DDBJ whole genome shotgun (WGS) entry which is preliminary data.</text>
</comment>
<evidence type="ECO:0000256" key="1">
    <source>
        <dbReference type="ARBA" id="ARBA00009080"/>
    </source>
</evidence>
<dbReference type="GO" id="GO:0016491">
    <property type="term" value="F:oxidoreductase activity"/>
    <property type="evidence" value="ECO:0007669"/>
    <property type="project" value="UniProtKB-KW"/>
</dbReference>
<dbReference type="Proteomes" id="UP000598297">
    <property type="component" value="Unassembled WGS sequence"/>
</dbReference>
<dbReference type="InterPro" id="IPR006115">
    <property type="entry name" value="6PGDH_NADP-bd"/>
</dbReference>
<evidence type="ECO:0000313" key="5">
    <source>
        <dbReference type="EMBL" id="NBE50005.1"/>
    </source>
</evidence>
<keyword evidence="2" id="KW-0560">Oxidoreductase</keyword>
<feature type="domain" description="6-phosphogluconate dehydrogenase NADP-binding" evidence="3">
    <location>
        <begin position="12"/>
        <end position="161"/>
    </location>
</feature>